<protein>
    <submittedName>
        <fullName evidence="2">Uncharacterized protein</fullName>
    </submittedName>
</protein>
<feature type="transmembrane region" description="Helical" evidence="1">
    <location>
        <begin position="104"/>
        <end position="124"/>
    </location>
</feature>
<gene>
    <name evidence="2" type="ORF">MANES_13G155200</name>
</gene>
<keyword evidence="1" id="KW-1133">Transmembrane helix</keyword>
<sequence length="127" mass="14282">MLEEVALHVSQPMASTVLHIVNSTLEWVTLALDAPSARAVVFGIHIGGHLFVEGLLLVVILFLLSQKSYKPPKRPLTKKVHVADSYFPKSSTLFIYLCVHWKCILFHVLFIIRQVVILLTYLSVSCL</sequence>
<proteinExistence type="predicted"/>
<accession>A0A2C9UTJ6</accession>
<dbReference type="EMBL" id="CM004399">
    <property type="protein sequence ID" value="OAY34170.1"/>
    <property type="molecule type" value="Genomic_DNA"/>
</dbReference>
<dbReference type="STRING" id="3983.A0A2C9UTJ6"/>
<keyword evidence="1" id="KW-0812">Transmembrane</keyword>
<reference evidence="2" key="1">
    <citation type="submission" date="2016-02" db="EMBL/GenBank/DDBJ databases">
        <title>WGS assembly of Manihot esculenta.</title>
        <authorList>
            <person name="Bredeson J.V."/>
            <person name="Prochnik S.E."/>
            <person name="Lyons J.B."/>
            <person name="Schmutz J."/>
            <person name="Grimwood J."/>
            <person name="Vrebalov J."/>
            <person name="Bart R.S."/>
            <person name="Amuge T."/>
            <person name="Ferguson M.E."/>
            <person name="Green R."/>
            <person name="Putnam N."/>
            <person name="Stites J."/>
            <person name="Rounsley S."/>
            <person name="Rokhsar D.S."/>
        </authorList>
    </citation>
    <scope>NUCLEOTIDE SEQUENCE [LARGE SCALE GENOMIC DNA]</scope>
    <source>
        <tissue evidence="2">Leaf</tissue>
    </source>
</reference>
<organism evidence="2">
    <name type="scientific">Manihot esculenta</name>
    <name type="common">Cassava</name>
    <name type="synonym">Jatropha manihot</name>
    <dbReference type="NCBI Taxonomy" id="3983"/>
    <lineage>
        <taxon>Eukaryota</taxon>
        <taxon>Viridiplantae</taxon>
        <taxon>Streptophyta</taxon>
        <taxon>Embryophyta</taxon>
        <taxon>Tracheophyta</taxon>
        <taxon>Spermatophyta</taxon>
        <taxon>Magnoliopsida</taxon>
        <taxon>eudicotyledons</taxon>
        <taxon>Gunneridae</taxon>
        <taxon>Pentapetalae</taxon>
        <taxon>rosids</taxon>
        <taxon>fabids</taxon>
        <taxon>Malpighiales</taxon>
        <taxon>Euphorbiaceae</taxon>
        <taxon>Crotonoideae</taxon>
        <taxon>Manihoteae</taxon>
        <taxon>Manihot</taxon>
    </lineage>
</organism>
<feature type="transmembrane region" description="Helical" evidence="1">
    <location>
        <begin position="39"/>
        <end position="64"/>
    </location>
</feature>
<evidence type="ECO:0000256" key="1">
    <source>
        <dbReference type="SAM" id="Phobius"/>
    </source>
</evidence>
<name>A0A2C9UTJ6_MANES</name>
<dbReference type="AlphaFoldDB" id="A0A2C9UTJ6"/>
<evidence type="ECO:0000313" key="2">
    <source>
        <dbReference type="EMBL" id="OAY34170.1"/>
    </source>
</evidence>
<keyword evidence="1" id="KW-0472">Membrane</keyword>